<dbReference type="EMBL" id="GBXM01077536">
    <property type="protein sequence ID" value="JAH31041.1"/>
    <property type="molecule type" value="Transcribed_RNA"/>
</dbReference>
<reference evidence="1" key="1">
    <citation type="submission" date="2014-11" db="EMBL/GenBank/DDBJ databases">
        <authorList>
            <person name="Amaro Gonzalez C."/>
        </authorList>
    </citation>
    <scope>NUCLEOTIDE SEQUENCE</scope>
</reference>
<evidence type="ECO:0000313" key="1">
    <source>
        <dbReference type="EMBL" id="JAH31041.1"/>
    </source>
</evidence>
<dbReference type="AlphaFoldDB" id="A0A0E9RPE8"/>
<accession>A0A0E9RPE8</accession>
<proteinExistence type="predicted"/>
<protein>
    <submittedName>
        <fullName evidence="1">Uncharacterized protein</fullName>
    </submittedName>
</protein>
<name>A0A0E9RPE8_ANGAN</name>
<sequence length="21" mass="2499">MQYLPKQRNPFIMNLSSISKC</sequence>
<organism evidence="1">
    <name type="scientific">Anguilla anguilla</name>
    <name type="common">European freshwater eel</name>
    <name type="synonym">Muraena anguilla</name>
    <dbReference type="NCBI Taxonomy" id="7936"/>
    <lineage>
        <taxon>Eukaryota</taxon>
        <taxon>Metazoa</taxon>
        <taxon>Chordata</taxon>
        <taxon>Craniata</taxon>
        <taxon>Vertebrata</taxon>
        <taxon>Euteleostomi</taxon>
        <taxon>Actinopterygii</taxon>
        <taxon>Neopterygii</taxon>
        <taxon>Teleostei</taxon>
        <taxon>Anguilliformes</taxon>
        <taxon>Anguillidae</taxon>
        <taxon>Anguilla</taxon>
    </lineage>
</organism>
<reference evidence="1" key="2">
    <citation type="journal article" date="2015" name="Fish Shellfish Immunol.">
        <title>Early steps in the European eel (Anguilla anguilla)-Vibrio vulnificus interaction in the gills: Role of the RtxA13 toxin.</title>
        <authorList>
            <person name="Callol A."/>
            <person name="Pajuelo D."/>
            <person name="Ebbesson L."/>
            <person name="Teles M."/>
            <person name="MacKenzie S."/>
            <person name="Amaro C."/>
        </authorList>
    </citation>
    <scope>NUCLEOTIDE SEQUENCE</scope>
</reference>